<name>A0A9E5MQI6_9GAMM</name>
<gene>
    <name evidence="1" type="ORF">G8770_23260</name>
</gene>
<dbReference type="RefSeq" id="WP_167192449.1">
    <property type="nucleotide sequence ID" value="NZ_JAAONZ010000033.1"/>
</dbReference>
<dbReference type="Proteomes" id="UP000787472">
    <property type="component" value="Unassembled WGS sequence"/>
</dbReference>
<evidence type="ECO:0000313" key="2">
    <source>
        <dbReference type="Proteomes" id="UP000787472"/>
    </source>
</evidence>
<protein>
    <submittedName>
        <fullName evidence="1">Sulfotransferase</fullName>
    </submittedName>
</protein>
<comment type="caution">
    <text evidence="1">The sequence shown here is derived from an EMBL/GenBank/DDBJ whole genome shotgun (WGS) entry which is preliminary data.</text>
</comment>
<dbReference type="SUPFAM" id="SSF52540">
    <property type="entry name" value="P-loop containing nucleoside triphosphate hydrolases"/>
    <property type="match status" value="1"/>
</dbReference>
<dbReference type="Pfam" id="PF13469">
    <property type="entry name" value="Sulfotransfer_3"/>
    <property type="match status" value="1"/>
</dbReference>
<keyword evidence="2" id="KW-1185">Reference proteome</keyword>
<accession>A0A9E5MQI6</accession>
<dbReference type="InterPro" id="IPR027417">
    <property type="entry name" value="P-loop_NTPase"/>
</dbReference>
<dbReference type="Gene3D" id="3.40.50.300">
    <property type="entry name" value="P-loop containing nucleotide triphosphate hydrolases"/>
    <property type="match status" value="1"/>
</dbReference>
<organism evidence="1 2">
    <name type="scientific">Pseudomaricurvus hydrocarbonicus</name>
    <dbReference type="NCBI Taxonomy" id="1470433"/>
    <lineage>
        <taxon>Bacteria</taxon>
        <taxon>Pseudomonadati</taxon>
        <taxon>Pseudomonadota</taxon>
        <taxon>Gammaproteobacteria</taxon>
        <taxon>Cellvibrionales</taxon>
        <taxon>Cellvibrionaceae</taxon>
        <taxon>Pseudomaricurvus</taxon>
    </lineage>
</organism>
<dbReference type="AlphaFoldDB" id="A0A9E5MQI6"/>
<dbReference type="EMBL" id="JAAONZ010000033">
    <property type="protein sequence ID" value="NHO68482.1"/>
    <property type="molecule type" value="Genomic_DNA"/>
</dbReference>
<reference evidence="1" key="1">
    <citation type="submission" date="2020-03" db="EMBL/GenBank/DDBJ databases">
        <authorList>
            <person name="Guo F."/>
        </authorList>
    </citation>
    <scope>NUCLEOTIDE SEQUENCE</scope>
    <source>
        <strain evidence="1">JCM 30134</strain>
    </source>
</reference>
<evidence type="ECO:0000313" key="1">
    <source>
        <dbReference type="EMBL" id="NHO68482.1"/>
    </source>
</evidence>
<proteinExistence type="predicted"/>
<sequence>MIIFVVGMPRSGSTLLSRYLNLMDGVASLNDFYFYQWLAVNFNLYRKDRELFHKAALEYLSWFFQERALVNDPFEGQLDLDECDIARVMSQLTADVPSSLMRFDQIVSHYYLCIKAALNAEVLVDKTPQNFMHADTLLKIDDTVKFLYLLREPISTVCSFKYANFKGHDKRRYHPYIYAKYWLKTYKSYLTRKHEDNFYLLRYEDLAESPCAVKSVFYELGLDSGAVVFPDAGRLGNNSSNKSSSSRSLTELEIRILQHVLEKVPNELGYYFPQCRKVNFEDFLYLLKTTVTFMFFNLKRLLSDADSRNRILTFIKIKG</sequence>